<dbReference type="InterPro" id="IPR001611">
    <property type="entry name" value="Leu-rich_rpt"/>
</dbReference>
<evidence type="ECO:0000256" key="2">
    <source>
        <dbReference type="ARBA" id="ARBA00014198"/>
    </source>
</evidence>
<dbReference type="GeneID" id="111122054"/>
<keyword evidence="5" id="KW-1185">Reference proteome</keyword>
<dbReference type="Gene3D" id="3.80.10.10">
    <property type="entry name" value="Ribonuclease Inhibitor"/>
    <property type="match status" value="1"/>
</dbReference>
<evidence type="ECO:0000256" key="4">
    <source>
        <dbReference type="ARBA" id="ARBA00022737"/>
    </source>
</evidence>
<dbReference type="InterPro" id="IPR032675">
    <property type="entry name" value="LRR_dom_sf"/>
</dbReference>
<sequence length="347" mass="39871">MMERPLKVQKREQSIQLEKCSGPLNVQKTGQNTQQLEKHKVPLTLYCQCIEYISQNLQMVDSFFGFPDLVAADIFQKAEKLGKFERNSDENDSLRNLQLFCNEYPENVLVGLDLSYSYLALNYWLEHFLSFNRLHSLDVSNCFLGDDHEILSHIAHLKCLKYLNLRKNCLSDKGVSSLCMPFKVFKRGPEHLTILDISENGCITKRAVQKLQCFKDLQKIDITGINIKVKELGEQWKVCPERVESITCVKNEGWASQVIQKWVELASKTPNQGEEPKTAKFYALKKRIKSQTVIKDLGTISFMPQYRLVLHRVNSHKTIPAAAPSTKCVTPTEHDDHMDSIMNLYKA</sequence>
<dbReference type="RefSeq" id="XP_022319296.1">
    <property type="nucleotide sequence ID" value="XM_022463588.1"/>
</dbReference>
<accession>A0A8B8CXT2</accession>
<dbReference type="OrthoDB" id="120976at2759"/>
<keyword evidence="4" id="KW-0677">Repeat</keyword>
<evidence type="ECO:0000313" key="6">
    <source>
        <dbReference type="RefSeq" id="XP_022319296.1"/>
    </source>
</evidence>
<dbReference type="SUPFAM" id="SSF52047">
    <property type="entry name" value="RNI-like"/>
    <property type="match status" value="1"/>
</dbReference>
<dbReference type="KEGG" id="cvn:111122054"/>
<dbReference type="PANTHER" id="PTHR31994:SF3">
    <property type="entry name" value="LEUCINE-RICH REPEAT-CONTAINING PROTEIN 42"/>
    <property type="match status" value="1"/>
</dbReference>
<evidence type="ECO:0000256" key="1">
    <source>
        <dbReference type="ARBA" id="ARBA00009297"/>
    </source>
</evidence>
<evidence type="ECO:0000313" key="5">
    <source>
        <dbReference type="Proteomes" id="UP000694844"/>
    </source>
</evidence>
<dbReference type="InterPro" id="IPR039631">
    <property type="entry name" value="LRRC42"/>
</dbReference>
<gene>
    <name evidence="6" type="primary">LOC111122054</name>
</gene>
<dbReference type="Pfam" id="PF13516">
    <property type="entry name" value="LRR_6"/>
    <property type="match status" value="2"/>
</dbReference>
<dbReference type="AlphaFoldDB" id="A0A8B8CXT2"/>
<evidence type="ECO:0000256" key="3">
    <source>
        <dbReference type="ARBA" id="ARBA00022614"/>
    </source>
</evidence>
<dbReference type="Proteomes" id="UP000694844">
    <property type="component" value="Chromosome 2"/>
</dbReference>
<organism evidence="5 6">
    <name type="scientific">Crassostrea virginica</name>
    <name type="common">Eastern oyster</name>
    <dbReference type="NCBI Taxonomy" id="6565"/>
    <lineage>
        <taxon>Eukaryota</taxon>
        <taxon>Metazoa</taxon>
        <taxon>Spiralia</taxon>
        <taxon>Lophotrochozoa</taxon>
        <taxon>Mollusca</taxon>
        <taxon>Bivalvia</taxon>
        <taxon>Autobranchia</taxon>
        <taxon>Pteriomorphia</taxon>
        <taxon>Ostreida</taxon>
        <taxon>Ostreoidea</taxon>
        <taxon>Ostreidae</taxon>
        <taxon>Crassostrea</taxon>
    </lineage>
</organism>
<comment type="similarity">
    <text evidence="1">Belongs to the LRRC42 family.</text>
</comment>
<proteinExistence type="inferred from homology"/>
<protein>
    <recommendedName>
        <fullName evidence="2">Leucine-rich repeat-containing protein 42</fullName>
    </recommendedName>
</protein>
<reference evidence="6" key="1">
    <citation type="submission" date="2025-08" db="UniProtKB">
        <authorList>
            <consortium name="RefSeq"/>
        </authorList>
    </citation>
    <scope>IDENTIFICATION</scope>
    <source>
        <tissue evidence="6">Whole sample</tissue>
    </source>
</reference>
<dbReference type="PANTHER" id="PTHR31994">
    <property type="entry name" value="LEUCINE-RICH REPEAT-CONTAINING PROTEIN 42"/>
    <property type="match status" value="1"/>
</dbReference>
<name>A0A8B8CXT2_CRAVI</name>
<keyword evidence="3" id="KW-0433">Leucine-rich repeat</keyword>